<protein>
    <recommendedName>
        <fullName evidence="4">Winged helix DNA-binding domain-containing protein</fullName>
    </recommendedName>
</protein>
<gene>
    <name evidence="2" type="ORF">Amac_067180</name>
</gene>
<evidence type="ECO:0000313" key="3">
    <source>
        <dbReference type="Proteomes" id="UP000331127"/>
    </source>
</evidence>
<dbReference type="Pfam" id="PF06224">
    <property type="entry name" value="AlkZ-like"/>
    <property type="match status" value="1"/>
</dbReference>
<keyword evidence="1" id="KW-0812">Transmembrane</keyword>
<dbReference type="Proteomes" id="UP000331127">
    <property type="component" value="Unassembled WGS sequence"/>
</dbReference>
<dbReference type="PANTHER" id="PTHR38479:SF2">
    <property type="entry name" value="WINGED HELIX DNA-BINDING DOMAIN-CONTAINING PROTEIN"/>
    <property type="match status" value="1"/>
</dbReference>
<keyword evidence="1" id="KW-0472">Membrane</keyword>
<dbReference type="InterPro" id="IPR009351">
    <property type="entry name" value="AlkZ-like"/>
</dbReference>
<evidence type="ECO:0000256" key="1">
    <source>
        <dbReference type="SAM" id="Phobius"/>
    </source>
</evidence>
<keyword evidence="1" id="KW-1133">Transmembrane helix</keyword>
<proteinExistence type="predicted"/>
<accession>A0A5M3X0I9</accession>
<feature type="transmembrane region" description="Helical" evidence="1">
    <location>
        <begin position="20"/>
        <end position="39"/>
    </location>
</feature>
<dbReference type="AlphaFoldDB" id="A0A5M3X0I9"/>
<organism evidence="2 3">
    <name type="scientific">Acrocarpospora macrocephala</name>
    <dbReference type="NCBI Taxonomy" id="150177"/>
    <lineage>
        <taxon>Bacteria</taxon>
        <taxon>Bacillati</taxon>
        <taxon>Actinomycetota</taxon>
        <taxon>Actinomycetes</taxon>
        <taxon>Streptosporangiales</taxon>
        <taxon>Streptosporangiaceae</taxon>
        <taxon>Acrocarpospora</taxon>
    </lineage>
</organism>
<evidence type="ECO:0008006" key="4">
    <source>
        <dbReference type="Google" id="ProtNLM"/>
    </source>
</evidence>
<name>A0A5M3X0I9_9ACTN</name>
<evidence type="ECO:0000313" key="2">
    <source>
        <dbReference type="EMBL" id="GES13121.1"/>
    </source>
</evidence>
<dbReference type="PANTHER" id="PTHR38479">
    <property type="entry name" value="LMO0824 PROTEIN"/>
    <property type="match status" value="1"/>
</dbReference>
<reference evidence="2 3" key="1">
    <citation type="submission" date="2019-10" db="EMBL/GenBank/DDBJ databases">
        <title>Whole genome shotgun sequence of Acrocarpospora macrocephala NBRC 16266.</title>
        <authorList>
            <person name="Ichikawa N."/>
            <person name="Kimura A."/>
            <person name="Kitahashi Y."/>
            <person name="Komaki H."/>
            <person name="Oguchi A."/>
        </authorList>
    </citation>
    <scope>NUCLEOTIDE SEQUENCE [LARGE SCALE GENOMIC DNA]</scope>
    <source>
        <strain evidence="2 3">NBRC 16266</strain>
    </source>
</reference>
<comment type="caution">
    <text evidence="2">The sequence shown here is derived from an EMBL/GenBank/DDBJ whole genome shotgun (WGS) entry which is preliminary data.</text>
</comment>
<dbReference type="EMBL" id="BLAE01000042">
    <property type="protein sequence ID" value="GES13121.1"/>
    <property type="molecule type" value="Genomic_DNA"/>
</dbReference>
<keyword evidence="3" id="KW-1185">Reference proteome</keyword>
<sequence length="369" mass="39911">MDERALNRALLARQGLLDRLAGPVGAVVAAVGALQMQYWPALRPALWSRMEGCHPEGPFLAHDVGELLTGTLLRGTIHTVTAGEYAAYAAVAAASNAGKWWAGPDPGPGVGELTAELKAHGVTARPASELVEFVEAWVAGNPGGVSAEEAVRQREYKWLAVMMRARFVRVPADGTWGARTPAHFVTAPGAEETDVAAALNSVIRCHLRAFGPAAAEDVASWIAWNITPVRVALERMDGLVRFADETGRILYDLPEAPRPDPDVPAPVRLLPWFDSTLLAYAPKRRTRILPEQFRDIVYVKANGQLKPTFLVDGMVAGMWSIELTKGAATLTLKPLQQLSASVRKELITEAENMLVFCQPGARSHHVELA</sequence>